<dbReference type="InterPro" id="IPR000182">
    <property type="entry name" value="GNAT_dom"/>
</dbReference>
<dbReference type="PROSITE" id="PS51186">
    <property type="entry name" value="GNAT"/>
    <property type="match status" value="1"/>
</dbReference>
<dbReference type="Gene3D" id="3.40.630.30">
    <property type="match status" value="1"/>
</dbReference>
<feature type="domain" description="N-acetyltransferase" evidence="2">
    <location>
        <begin position="11"/>
        <end position="98"/>
    </location>
</feature>
<name>A0ABV3QXL3_9HYPH</name>
<gene>
    <name evidence="3" type="ORF">ABUE31_07140</name>
</gene>
<dbReference type="Proteomes" id="UP001556196">
    <property type="component" value="Unassembled WGS sequence"/>
</dbReference>
<keyword evidence="3" id="KW-0808">Transferase</keyword>
<dbReference type="EMBL" id="JBFOCI010000002">
    <property type="protein sequence ID" value="MEW9805751.1"/>
    <property type="molecule type" value="Genomic_DNA"/>
</dbReference>
<dbReference type="PANTHER" id="PTHR31435">
    <property type="entry name" value="PROTEIN NATD1"/>
    <property type="match status" value="1"/>
</dbReference>
<dbReference type="CDD" id="cd04301">
    <property type="entry name" value="NAT_SF"/>
    <property type="match status" value="1"/>
</dbReference>
<dbReference type="InterPro" id="IPR045057">
    <property type="entry name" value="Gcn5-rel_NAT"/>
</dbReference>
<feature type="domain" description="N-acetyltransferase" evidence="1">
    <location>
        <begin position="1"/>
        <end position="103"/>
    </location>
</feature>
<dbReference type="SUPFAM" id="SSF55729">
    <property type="entry name" value="Acyl-CoA N-acyltransferases (Nat)"/>
    <property type="match status" value="1"/>
</dbReference>
<evidence type="ECO:0000259" key="2">
    <source>
        <dbReference type="PROSITE" id="PS51729"/>
    </source>
</evidence>
<evidence type="ECO:0000313" key="4">
    <source>
        <dbReference type="Proteomes" id="UP001556196"/>
    </source>
</evidence>
<organism evidence="3 4">
    <name type="scientific">Mesorhizobium marinum</name>
    <dbReference type="NCBI Taxonomy" id="3228790"/>
    <lineage>
        <taxon>Bacteria</taxon>
        <taxon>Pseudomonadati</taxon>
        <taxon>Pseudomonadota</taxon>
        <taxon>Alphaproteobacteria</taxon>
        <taxon>Hyphomicrobiales</taxon>
        <taxon>Phyllobacteriaceae</taxon>
        <taxon>Mesorhizobium</taxon>
    </lineage>
</organism>
<dbReference type="PROSITE" id="PS51729">
    <property type="entry name" value="GNAT_YJDJ"/>
    <property type="match status" value="1"/>
</dbReference>
<keyword evidence="4" id="KW-1185">Reference proteome</keyword>
<sequence>MNDAASAIRVERSGRQGVYLLRLPDADPARLTFSEIAPGHIAIDYSFVPPRYRGRGVALELIRRAVADAREQGFRITPLCGYVAAEFRRHPEWADVLAGRPPAA</sequence>
<dbReference type="RefSeq" id="WP_367722839.1">
    <property type="nucleotide sequence ID" value="NZ_JBFOCI010000002.1"/>
</dbReference>
<accession>A0ABV3QXL3</accession>
<evidence type="ECO:0000259" key="1">
    <source>
        <dbReference type="PROSITE" id="PS51186"/>
    </source>
</evidence>
<protein>
    <submittedName>
        <fullName evidence="3">GNAT family N-acetyltransferase</fullName>
        <ecNumber evidence="3">2.3.1.-</ecNumber>
    </submittedName>
</protein>
<dbReference type="InterPro" id="IPR031165">
    <property type="entry name" value="GNAT_YJDJ"/>
</dbReference>
<comment type="caution">
    <text evidence="3">The sequence shown here is derived from an EMBL/GenBank/DDBJ whole genome shotgun (WGS) entry which is preliminary data.</text>
</comment>
<dbReference type="Pfam" id="PF14542">
    <property type="entry name" value="Acetyltransf_CG"/>
    <property type="match status" value="1"/>
</dbReference>
<dbReference type="EC" id="2.3.1.-" evidence="3"/>
<dbReference type="GO" id="GO:0016746">
    <property type="term" value="F:acyltransferase activity"/>
    <property type="evidence" value="ECO:0007669"/>
    <property type="project" value="UniProtKB-KW"/>
</dbReference>
<dbReference type="PANTHER" id="PTHR31435:SF9">
    <property type="entry name" value="PROTEIN NATD1"/>
    <property type="match status" value="1"/>
</dbReference>
<reference evidence="3 4" key="1">
    <citation type="submission" date="2024-06" db="EMBL/GenBank/DDBJ databases">
        <authorList>
            <person name="Tuo L."/>
        </authorList>
    </citation>
    <scope>NUCLEOTIDE SEQUENCE [LARGE SCALE GENOMIC DNA]</scope>
    <source>
        <strain evidence="3 4">ZMM04-5</strain>
    </source>
</reference>
<evidence type="ECO:0000313" key="3">
    <source>
        <dbReference type="EMBL" id="MEW9805751.1"/>
    </source>
</evidence>
<dbReference type="InterPro" id="IPR016181">
    <property type="entry name" value="Acyl_CoA_acyltransferase"/>
</dbReference>
<keyword evidence="3" id="KW-0012">Acyltransferase</keyword>
<proteinExistence type="predicted"/>